<sequence length="137" mass="15584">MLYFKVFMTVQAFVFRITGGRLMGKLRGMDICVVKTTGAKSGKIRYIPLMLVPYEEGVILVASMGGAPAHPSWYWNIKAHPEVLVYLEGKKLDLVAEQVSDDKKAELWSLICSFYPPYDDYQKKTERNIPVFNCQPS</sequence>
<dbReference type="PANTHER" id="PTHR39428:SF3">
    <property type="entry name" value="DEAZAFLAVIN-DEPENDENT NITROREDUCTASE"/>
    <property type="match status" value="1"/>
</dbReference>
<organism evidence="3">
    <name type="scientific">marine metagenome</name>
    <dbReference type="NCBI Taxonomy" id="408172"/>
    <lineage>
        <taxon>unclassified sequences</taxon>
        <taxon>metagenomes</taxon>
        <taxon>ecological metagenomes</taxon>
    </lineage>
</organism>
<proteinExistence type="inferred from homology"/>
<protein>
    <recommendedName>
        <fullName evidence="4">Nitroreductase family deazaflavin-dependent oxidoreductase</fullName>
    </recommendedName>
</protein>
<evidence type="ECO:0008006" key="4">
    <source>
        <dbReference type="Google" id="ProtNLM"/>
    </source>
</evidence>
<dbReference type="AlphaFoldDB" id="A0A381PTC7"/>
<dbReference type="GO" id="GO:0016491">
    <property type="term" value="F:oxidoreductase activity"/>
    <property type="evidence" value="ECO:0007669"/>
    <property type="project" value="InterPro"/>
</dbReference>
<dbReference type="GO" id="GO:0070967">
    <property type="term" value="F:coenzyme F420 binding"/>
    <property type="evidence" value="ECO:0007669"/>
    <property type="project" value="TreeGrafter"/>
</dbReference>
<dbReference type="PANTHER" id="PTHR39428">
    <property type="entry name" value="F420H(2)-DEPENDENT QUINONE REDUCTASE RV1261C"/>
    <property type="match status" value="1"/>
</dbReference>
<evidence type="ECO:0000313" key="3">
    <source>
        <dbReference type="EMBL" id="SUZ70306.1"/>
    </source>
</evidence>
<evidence type="ECO:0000256" key="1">
    <source>
        <dbReference type="ARBA" id="ARBA00008710"/>
    </source>
</evidence>
<comment type="similarity">
    <text evidence="1">Belongs to the F420H(2)-dependent quinone reductase family.</text>
</comment>
<accession>A0A381PTC7</accession>
<dbReference type="GO" id="GO:0005886">
    <property type="term" value="C:plasma membrane"/>
    <property type="evidence" value="ECO:0007669"/>
    <property type="project" value="TreeGrafter"/>
</dbReference>
<dbReference type="Pfam" id="PF04075">
    <property type="entry name" value="F420H2_quin_red"/>
    <property type="match status" value="1"/>
</dbReference>
<dbReference type="Gene3D" id="2.30.110.10">
    <property type="entry name" value="Electron Transport, Fmn-binding Protein, Chain A"/>
    <property type="match status" value="1"/>
</dbReference>
<dbReference type="InterPro" id="IPR004378">
    <property type="entry name" value="F420H2_quin_Rdtase"/>
</dbReference>
<evidence type="ECO:0000256" key="2">
    <source>
        <dbReference type="ARBA" id="ARBA00049106"/>
    </source>
</evidence>
<dbReference type="EMBL" id="UINC01001087">
    <property type="protein sequence ID" value="SUZ70306.1"/>
    <property type="molecule type" value="Genomic_DNA"/>
</dbReference>
<dbReference type="NCBIfam" id="TIGR00026">
    <property type="entry name" value="hi_GC_TIGR00026"/>
    <property type="match status" value="1"/>
</dbReference>
<name>A0A381PTC7_9ZZZZ</name>
<dbReference type="InterPro" id="IPR012349">
    <property type="entry name" value="Split_barrel_FMN-bd"/>
</dbReference>
<gene>
    <name evidence="3" type="ORF">METZ01_LOCUS23160</name>
</gene>
<comment type="catalytic activity">
    <reaction evidence="2">
        <text>oxidized coenzyme F420-(gamma-L-Glu)(n) + a quinol + H(+) = reduced coenzyme F420-(gamma-L-Glu)(n) + a quinone</text>
        <dbReference type="Rhea" id="RHEA:39663"/>
        <dbReference type="Rhea" id="RHEA-COMP:12939"/>
        <dbReference type="Rhea" id="RHEA-COMP:14378"/>
        <dbReference type="ChEBI" id="CHEBI:15378"/>
        <dbReference type="ChEBI" id="CHEBI:24646"/>
        <dbReference type="ChEBI" id="CHEBI:132124"/>
        <dbReference type="ChEBI" id="CHEBI:133980"/>
        <dbReference type="ChEBI" id="CHEBI:139511"/>
    </reaction>
</comment>
<reference evidence="3" key="1">
    <citation type="submission" date="2018-05" db="EMBL/GenBank/DDBJ databases">
        <authorList>
            <person name="Lanie J.A."/>
            <person name="Ng W.-L."/>
            <person name="Kazmierczak K.M."/>
            <person name="Andrzejewski T.M."/>
            <person name="Davidsen T.M."/>
            <person name="Wayne K.J."/>
            <person name="Tettelin H."/>
            <person name="Glass J.I."/>
            <person name="Rusch D."/>
            <person name="Podicherti R."/>
            <person name="Tsui H.-C.T."/>
            <person name="Winkler M.E."/>
        </authorList>
    </citation>
    <scope>NUCLEOTIDE SEQUENCE</scope>
</reference>